<dbReference type="AlphaFoldDB" id="A0A1D8R036"/>
<sequence>MSANDSDGLPVSQEDDFTKTKWVRVMGEYSCEGIWERNGCPADPDELPITDTLRQRLLAWADRYNDYDFPPNEESPPFDLEAFSEEGLTIARAIKAELPEWTVIYFDEFLCDYKARFQPRSEYEYEVECPPT</sequence>
<protein>
    <submittedName>
        <fullName evidence="1">Uncharacterized protein</fullName>
    </submittedName>
</protein>
<accession>A0A1D8R036</accession>
<evidence type="ECO:0000313" key="2">
    <source>
        <dbReference type="Proteomes" id="UP000175973"/>
    </source>
</evidence>
<dbReference type="RefSeq" id="WP_070324296.1">
    <property type="nucleotide sequence ID" value="NZ_CP015165.1"/>
</dbReference>
<organism evidence="1 2">
    <name type="scientific">Acetobacter ascendens</name>
    <dbReference type="NCBI Taxonomy" id="481146"/>
    <lineage>
        <taxon>Bacteria</taxon>
        <taxon>Pseudomonadati</taxon>
        <taxon>Pseudomonadota</taxon>
        <taxon>Alphaproteobacteria</taxon>
        <taxon>Acetobacterales</taxon>
        <taxon>Acetobacteraceae</taxon>
        <taxon>Acetobacter</taxon>
    </lineage>
</organism>
<proteinExistence type="predicted"/>
<dbReference type="EMBL" id="CP015165">
    <property type="protein sequence ID" value="AOW47946.1"/>
    <property type="molecule type" value="Genomic_DNA"/>
</dbReference>
<geneLocation type="plasmid" evidence="1 2">
    <name>unnamed1</name>
</geneLocation>
<reference evidence="2" key="1">
    <citation type="submission" date="2016-04" db="EMBL/GenBank/DDBJ databases">
        <authorList>
            <person name="Jeon C.O."/>
            <person name="Cho G.Y."/>
            <person name="Jeong H.I."/>
            <person name="Kim K.H."/>
        </authorList>
    </citation>
    <scope>NUCLEOTIDE SEQUENCE [LARGE SCALE GENOMIC DNA]</scope>
    <source>
        <strain evidence="2">LMG 1590</strain>
        <plasmid evidence="2">unnamed1</plasmid>
    </source>
</reference>
<evidence type="ECO:0000313" key="1">
    <source>
        <dbReference type="EMBL" id="AOW47946.1"/>
    </source>
</evidence>
<dbReference type="Proteomes" id="UP000175973">
    <property type="component" value="Plasmid unnamed1"/>
</dbReference>
<dbReference type="KEGG" id="aasc:A4S02_13990"/>
<keyword evidence="1" id="KW-0614">Plasmid</keyword>
<name>A0A1D8R036_9PROT</name>
<keyword evidence="2" id="KW-1185">Reference proteome</keyword>
<gene>
    <name evidence="1" type="ORF">A4S02_13990</name>
</gene>